<organism evidence="6 7">
    <name type="scientific">Botryobasidium botryosum (strain FD-172 SS1)</name>
    <dbReference type="NCBI Taxonomy" id="930990"/>
    <lineage>
        <taxon>Eukaryota</taxon>
        <taxon>Fungi</taxon>
        <taxon>Dikarya</taxon>
        <taxon>Basidiomycota</taxon>
        <taxon>Agaricomycotina</taxon>
        <taxon>Agaricomycetes</taxon>
        <taxon>Cantharellales</taxon>
        <taxon>Botryobasidiaceae</taxon>
        <taxon>Botryobasidium</taxon>
    </lineage>
</organism>
<comment type="subcellular location">
    <subcellularLocation>
        <location evidence="1">Nucleus</location>
    </subcellularLocation>
</comment>
<keyword evidence="7" id="KW-1185">Reference proteome</keyword>
<evidence type="ECO:0000256" key="4">
    <source>
        <dbReference type="ARBA" id="ARBA00023242"/>
    </source>
</evidence>
<dbReference type="FunCoup" id="A0A067MIS5">
    <property type="interactions" value="26"/>
</dbReference>
<dbReference type="Pfam" id="PF05997">
    <property type="entry name" value="Nop52"/>
    <property type="match status" value="1"/>
</dbReference>
<evidence type="ECO:0000256" key="5">
    <source>
        <dbReference type="SAM" id="MobiDB-lite"/>
    </source>
</evidence>
<gene>
    <name evidence="6" type="ORF">BOTBODRAFT_108450</name>
</gene>
<reference evidence="7" key="1">
    <citation type="journal article" date="2014" name="Proc. Natl. Acad. Sci. U.S.A.">
        <title>Extensive sampling of basidiomycete genomes demonstrates inadequacy of the white-rot/brown-rot paradigm for wood decay fungi.</title>
        <authorList>
            <person name="Riley R."/>
            <person name="Salamov A.A."/>
            <person name="Brown D.W."/>
            <person name="Nagy L.G."/>
            <person name="Floudas D."/>
            <person name="Held B.W."/>
            <person name="Levasseur A."/>
            <person name="Lombard V."/>
            <person name="Morin E."/>
            <person name="Otillar R."/>
            <person name="Lindquist E.A."/>
            <person name="Sun H."/>
            <person name="LaButti K.M."/>
            <person name="Schmutz J."/>
            <person name="Jabbour D."/>
            <person name="Luo H."/>
            <person name="Baker S.E."/>
            <person name="Pisabarro A.G."/>
            <person name="Walton J.D."/>
            <person name="Blanchette R.A."/>
            <person name="Henrissat B."/>
            <person name="Martin F."/>
            <person name="Cullen D."/>
            <person name="Hibbett D.S."/>
            <person name="Grigoriev I.V."/>
        </authorList>
    </citation>
    <scope>NUCLEOTIDE SEQUENCE [LARGE SCALE GENOMIC DNA]</scope>
    <source>
        <strain evidence="7">FD-172 SS1</strain>
    </source>
</reference>
<dbReference type="InterPro" id="IPR010301">
    <property type="entry name" value="RRP1"/>
</dbReference>
<dbReference type="HOGENOM" id="CLU_022876_1_0_1"/>
<dbReference type="AlphaFoldDB" id="A0A067MIS5"/>
<dbReference type="PANTHER" id="PTHR13026:SF0">
    <property type="entry name" value="RIBOSOMAL RNA PROCESSING 1B"/>
    <property type="match status" value="1"/>
</dbReference>
<keyword evidence="3" id="KW-0698">rRNA processing</keyword>
<proteinExistence type="inferred from homology"/>
<dbReference type="PANTHER" id="PTHR13026">
    <property type="entry name" value="NNP-1 PROTEIN NOVEL NUCLEAR PROTEIN 1 NOP52"/>
    <property type="match status" value="1"/>
</dbReference>
<dbReference type="Proteomes" id="UP000027195">
    <property type="component" value="Unassembled WGS sequence"/>
</dbReference>
<comment type="similarity">
    <text evidence="2">Belongs to the RRP1 family.</text>
</comment>
<dbReference type="GO" id="GO:0006364">
    <property type="term" value="P:rRNA processing"/>
    <property type="evidence" value="ECO:0007669"/>
    <property type="project" value="UniProtKB-KW"/>
</dbReference>
<accession>A0A067MIS5</accession>
<dbReference type="GO" id="GO:0005634">
    <property type="term" value="C:nucleus"/>
    <property type="evidence" value="ECO:0007669"/>
    <property type="project" value="UniProtKB-SubCell"/>
</dbReference>
<evidence type="ECO:0000313" key="7">
    <source>
        <dbReference type="Proteomes" id="UP000027195"/>
    </source>
</evidence>
<evidence type="ECO:0008006" key="8">
    <source>
        <dbReference type="Google" id="ProtNLM"/>
    </source>
</evidence>
<dbReference type="InParanoid" id="A0A067MIS5"/>
<evidence type="ECO:0000256" key="2">
    <source>
        <dbReference type="ARBA" id="ARBA00006374"/>
    </source>
</evidence>
<evidence type="ECO:0000256" key="3">
    <source>
        <dbReference type="ARBA" id="ARBA00022552"/>
    </source>
</evidence>
<evidence type="ECO:0000256" key="1">
    <source>
        <dbReference type="ARBA" id="ARBA00004123"/>
    </source>
</evidence>
<keyword evidence="4" id="KW-0539">Nucleus</keyword>
<feature type="region of interest" description="Disordered" evidence="5">
    <location>
        <begin position="283"/>
        <end position="311"/>
    </location>
</feature>
<feature type="region of interest" description="Disordered" evidence="5">
    <location>
        <begin position="227"/>
        <end position="269"/>
    </location>
</feature>
<name>A0A067MIS5_BOTB1</name>
<protein>
    <recommendedName>
        <fullName evidence="8">Ribosomal RNA-processing protein 1</fullName>
    </recommendedName>
</protein>
<dbReference type="STRING" id="930990.A0A067MIS5"/>
<dbReference type="GO" id="GO:0030688">
    <property type="term" value="C:preribosome, small subunit precursor"/>
    <property type="evidence" value="ECO:0007669"/>
    <property type="project" value="InterPro"/>
</dbReference>
<sequence length="311" mass="35144">MVASSSTGEMPLGKHLASSDKKIRDKAVEQLTAFLSDEPNAKMPEPEMRKLWKALFYCFWMSDKPLVQQALASDLANLLLEIPSTPASLAFLRGFWEALVREWSGLDRLRLDKYYMLVRRFTNASFRLLIRTDWEESACREYQDIIGGTKGPLYAEDSRIPSSLAYHLSDIYLEELDKAIASTDSKDGQNAPLISLVSPFLTLAARTPSNPTYTRIQSNLLDPLLAALLPTPPTDSEPEEPAAKRRRVSTDTPLSNIRQHVRPSSVETPKELRKLVLRSVFEAASREDARPANRKKMYAIWRADEDDEDEG</sequence>
<dbReference type="EMBL" id="KL198031">
    <property type="protein sequence ID" value="KDQ15683.1"/>
    <property type="molecule type" value="Genomic_DNA"/>
</dbReference>
<evidence type="ECO:0000313" key="6">
    <source>
        <dbReference type="EMBL" id="KDQ15683.1"/>
    </source>
</evidence>
<dbReference type="OrthoDB" id="2019504at2759"/>